<proteinExistence type="predicted"/>
<dbReference type="AlphaFoldDB" id="A0A9P1CH40"/>
<dbReference type="Pfam" id="PF18143">
    <property type="entry name" value="HAD_SAK_2"/>
    <property type="match status" value="1"/>
</dbReference>
<dbReference type="EMBL" id="CAMXCT010001446">
    <property type="protein sequence ID" value="CAI3990146.1"/>
    <property type="molecule type" value="Genomic_DNA"/>
</dbReference>
<feature type="compositionally biased region" description="Low complexity" evidence="1">
    <location>
        <begin position="233"/>
        <end position="242"/>
    </location>
</feature>
<evidence type="ECO:0000313" key="4">
    <source>
        <dbReference type="Proteomes" id="UP001152797"/>
    </source>
</evidence>
<keyword evidence="4" id="KW-1185">Reference proteome</keyword>
<gene>
    <name evidence="2" type="ORF">C1SCF055_LOCUS17162</name>
</gene>
<feature type="region of interest" description="Disordered" evidence="1">
    <location>
        <begin position="151"/>
        <end position="194"/>
    </location>
</feature>
<dbReference type="EMBL" id="CAMXCT020001446">
    <property type="protein sequence ID" value="CAL1143521.1"/>
    <property type="molecule type" value="Genomic_DNA"/>
</dbReference>
<reference evidence="3 4" key="2">
    <citation type="submission" date="2024-05" db="EMBL/GenBank/DDBJ databases">
        <authorList>
            <person name="Chen Y."/>
            <person name="Shah S."/>
            <person name="Dougan E. K."/>
            <person name="Thang M."/>
            <person name="Chan C."/>
        </authorList>
    </citation>
    <scope>NUCLEOTIDE SEQUENCE [LARGE SCALE GENOMIC DNA]</scope>
</reference>
<sequence>MRLIFLDIDGVLVTRRPCVMEEKLLQNLARVAKETGAKIVLSSDWRRHPEARAEAQQVLNSMGLELIGCTPCKSPYLAQRPTEILEWKRDFLRTPGGEKLENWVAIDDRELLTEQNGRFLRGHFVQTHPLRGLTPEAADACIAILKQEQKSEPTGSAMRGVPRSSSLEVDRQGGAADEDPPPPPPRNQPRVAGARVLAASHISAAQAARALRVHGNTAPAAVRLPGPGRPRGRSMGAIAGRR</sequence>
<name>A0A9P1CH40_9DINO</name>
<evidence type="ECO:0000313" key="3">
    <source>
        <dbReference type="EMBL" id="CAL4777458.1"/>
    </source>
</evidence>
<dbReference type="Proteomes" id="UP001152797">
    <property type="component" value="Unassembled WGS sequence"/>
</dbReference>
<feature type="region of interest" description="Disordered" evidence="1">
    <location>
        <begin position="218"/>
        <end position="242"/>
    </location>
</feature>
<protein>
    <submittedName>
        <fullName evidence="3">FCP1 homology domain-containing protein</fullName>
    </submittedName>
</protein>
<reference evidence="2" key="1">
    <citation type="submission" date="2022-10" db="EMBL/GenBank/DDBJ databases">
        <authorList>
            <person name="Chen Y."/>
            <person name="Dougan E. K."/>
            <person name="Chan C."/>
            <person name="Rhodes N."/>
            <person name="Thang M."/>
        </authorList>
    </citation>
    <scope>NUCLEOTIDE SEQUENCE</scope>
</reference>
<dbReference type="OrthoDB" id="410307at2759"/>
<evidence type="ECO:0000256" key="1">
    <source>
        <dbReference type="SAM" id="MobiDB-lite"/>
    </source>
</evidence>
<organism evidence="2">
    <name type="scientific">Cladocopium goreaui</name>
    <dbReference type="NCBI Taxonomy" id="2562237"/>
    <lineage>
        <taxon>Eukaryota</taxon>
        <taxon>Sar</taxon>
        <taxon>Alveolata</taxon>
        <taxon>Dinophyceae</taxon>
        <taxon>Suessiales</taxon>
        <taxon>Symbiodiniaceae</taxon>
        <taxon>Cladocopium</taxon>
    </lineage>
</organism>
<comment type="caution">
    <text evidence="2">The sequence shown here is derived from an EMBL/GenBank/DDBJ whole genome shotgun (WGS) entry which is preliminary data.</text>
</comment>
<evidence type="ECO:0000313" key="2">
    <source>
        <dbReference type="EMBL" id="CAI3990146.1"/>
    </source>
</evidence>
<dbReference type="EMBL" id="CAMXCT030001446">
    <property type="protein sequence ID" value="CAL4777458.1"/>
    <property type="molecule type" value="Genomic_DNA"/>
</dbReference>
<accession>A0A9P1CH40</accession>